<gene>
    <name evidence="1" type="ORF">CP557_02775</name>
</gene>
<dbReference type="Proteomes" id="UP000219689">
    <property type="component" value="Unassembled WGS sequence"/>
</dbReference>
<protein>
    <submittedName>
        <fullName evidence="1">Uncharacterized protein</fullName>
    </submittedName>
</protein>
<evidence type="ECO:0000313" key="1">
    <source>
        <dbReference type="EMBL" id="PCR89548.1"/>
    </source>
</evidence>
<reference evidence="1 2" key="1">
    <citation type="submission" date="2017-09" db="EMBL/GenBank/DDBJ databases">
        <title>Genome sequences of Natrinema ejinorence JCM 13890T.</title>
        <authorList>
            <person name="Roh S.W."/>
            <person name="Kim Y.B."/>
            <person name="Kim J.Y."/>
        </authorList>
    </citation>
    <scope>NUCLEOTIDE SEQUENCE [LARGE SCALE GENOMIC DNA]</scope>
    <source>
        <strain evidence="1 2">JCM 13890</strain>
    </source>
</reference>
<accession>A0A2A5QRS2</accession>
<dbReference type="EMBL" id="NXNI01000001">
    <property type="protein sequence ID" value="PCR89548.1"/>
    <property type="molecule type" value="Genomic_DNA"/>
</dbReference>
<comment type="caution">
    <text evidence="1">The sequence shown here is derived from an EMBL/GenBank/DDBJ whole genome shotgun (WGS) entry which is preliminary data.</text>
</comment>
<proteinExistence type="predicted"/>
<dbReference type="AlphaFoldDB" id="A0A2A5QRS2"/>
<name>A0A2A5QRS2_9EURY</name>
<organism evidence="1 2">
    <name type="scientific">Natrinema ejinorense</name>
    <dbReference type="NCBI Taxonomy" id="373386"/>
    <lineage>
        <taxon>Archaea</taxon>
        <taxon>Methanobacteriati</taxon>
        <taxon>Methanobacteriota</taxon>
        <taxon>Stenosarchaea group</taxon>
        <taxon>Halobacteria</taxon>
        <taxon>Halobacteriales</taxon>
        <taxon>Natrialbaceae</taxon>
        <taxon>Natrinema</taxon>
    </lineage>
</organism>
<evidence type="ECO:0000313" key="2">
    <source>
        <dbReference type="Proteomes" id="UP000219689"/>
    </source>
</evidence>
<sequence length="66" mass="7243">MQAKRQSFWQILVRFAEPCEICAVYLARTQVTIVDTHGETDFDRDMTGGVGMEIAQTVTSSGGVCS</sequence>
<keyword evidence="2" id="KW-1185">Reference proteome</keyword>